<dbReference type="PROSITE" id="PS51085">
    <property type="entry name" value="2FE2S_FER_2"/>
    <property type="match status" value="1"/>
</dbReference>
<dbReference type="PRINTS" id="PR00355">
    <property type="entry name" value="ADRENODOXIN"/>
</dbReference>
<dbReference type="PANTHER" id="PTHR23426:SF65">
    <property type="entry name" value="FERREDOXIN-2, MITOCHONDRIAL"/>
    <property type="match status" value="1"/>
</dbReference>
<dbReference type="GO" id="GO:0009055">
    <property type="term" value="F:electron transfer activity"/>
    <property type="evidence" value="ECO:0007669"/>
    <property type="project" value="TreeGrafter"/>
</dbReference>
<dbReference type="EMBL" id="JAVDPY010000006">
    <property type="protein sequence ID" value="MDR6335102.1"/>
    <property type="molecule type" value="Genomic_DNA"/>
</dbReference>
<organism evidence="8 10">
    <name type="scientific">Xanthobacter flavus</name>
    <dbReference type="NCBI Taxonomy" id="281"/>
    <lineage>
        <taxon>Bacteria</taxon>
        <taxon>Pseudomonadati</taxon>
        <taxon>Pseudomonadota</taxon>
        <taxon>Alphaproteobacteria</taxon>
        <taxon>Hyphomicrobiales</taxon>
        <taxon>Xanthobacteraceae</taxon>
        <taxon>Xanthobacter</taxon>
    </lineage>
</organism>
<dbReference type="EMBL" id="BSDO01000005">
    <property type="protein sequence ID" value="GLI23675.1"/>
    <property type="molecule type" value="Genomic_DNA"/>
</dbReference>
<dbReference type="InterPro" id="IPR012675">
    <property type="entry name" value="Beta-grasp_dom_sf"/>
</dbReference>
<dbReference type="InterPro" id="IPR036010">
    <property type="entry name" value="2Fe-2S_ferredoxin-like_sf"/>
</dbReference>
<keyword evidence="3" id="KW-0479">Metal-binding</keyword>
<evidence type="ECO:0000313" key="8">
    <source>
        <dbReference type="EMBL" id="GLI23675.1"/>
    </source>
</evidence>
<dbReference type="SUPFAM" id="SSF54292">
    <property type="entry name" value="2Fe-2S ferredoxin-like"/>
    <property type="match status" value="1"/>
</dbReference>
<evidence type="ECO:0000256" key="6">
    <source>
        <dbReference type="ARBA" id="ARBA00034078"/>
    </source>
</evidence>
<dbReference type="GO" id="GO:0051537">
    <property type="term" value="F:2 iron, 2 sulfur cluster binding"/>
    <property type="evidence" value="ECO:0007669"/>
    <property type="project" value="UniProtKB-KW"/>
</dbReference>
<feature type="domain" description="2Fe-2S ferredoxin-type" evidence="7">
    <location>
        <begin position="2"/>
        <end position="107"/>
    </location>
</feature>
<protein>
    <submittedName>
        <fullName evidence="8 9">Ferredoxin</fullName>
    </submittedName>
</protein>
<evidence type="ECO:0000256" key="3">
    <source>
        <dbReference type="ARBA" id="ARBA00022723"/>
    </source>
</evidence>
<evidence type="ECO:0000256" key="5">
    <source>
        <dbReference type="ARBA" id="ARBA00023014"/>
    </source>
</evidence>
<comment type="similarity">
    <text evidence="1">Belongs to the adrenodoxin/putidaredoxin family.</text>
</comment>
<comment type="caution">
    <text evidence="8">The sequence shown here is derived from an EMBL/GenBank/DDBJ whole genome shotgun (WGS) entry which is preliminary data.</text>
</comment>
<sequence length="107" mass="11376">MSSLIVTLRSGEMREIAGIPGLSLKEVLLAGGIDEVHGLTNCGGCCSCGTCHVVLDPVSADRVAPPEDTEVDLLEIVEDRQSTSRLACQVPFTEELDGLKVRIGPER</sequence>
<accession>A0A9W6CQ36</accession>
<keyword evidence="4" id="KW-0408">Iron</keyword>
<dbReference type="PANTHER" id="PTHR23426">
    <property type="entry name" value="FERREDOXIN/ADRENODOXIN"/>
    <property type="match status" value="1"/>
</dbReference>
<reference evidence="9 11" key="2">
    <citation type="submission" date="2023-07" db="EMBL/GenBank/DDBJ databases">
        <title>Genomic Encyclopedia of Type Strains, Phase IV (KMG-IV): sequencing the most valuable type-strain genomes for metagenomic binning, comparative biology and taxonomic classification.</title>
        <authorList>
            <person name="Goeker M."/>
        </authorList>
    </citation>
    <scope>NUCLEOTIDE SEQUENCE [LARGE SCALE GENOMIC DNA]</scope>
    <source>
        <strain evidence="9 11">DSM 338</strain>
    </source>
</reference>
<keyword evidence="11" id="KW-1185">Reference proteome</keyword>
<dbReference type="GO" id="GO:0046872">
    <property type="term" value="F:metal ion binding"/>
    <property type="evidence" value="ECO:0007669"/>
    <property type="project" value="UniProtKB-KW"/>
</dbReference>
<gene>
    <name evidence="9" type="ORF">GGQ86_003592</name>
    <name evidence="8" type="ORF">XFLAVUS301_33490</name>
</gene>
<name>A0A9W6CQ36_XANFL</name>
<proteinExistence type="inferred from homology"/>
<dbReference type="Gene3D" id="3.10.20.30">
    <property type="match status" value="1"/>
</dbReference>
<dbReference type="AlphaFoldDB" id="A0A9W6CQ36"/>
<dbReference type="GeneID" id="95764130"/>
<dbReference type="InterPro" id="IPR001055">
    <property type="entry name" value="Adrenodoxin-like"/>
</dbReference>
<reference evidence="8" key="1">
    <citation type="submission" date="2022-12" db="EMBL/GenBank/DDBJ databases">
        <title>Reference genome sequencing for broad-spectrum identification of bacterial and archaeal isolates by mass spectrometry.</title>
        <authorList>
            <person name="Sekiguchi Y."/>
            <person name="Tourlousse D.M."/>
        </authorList>
    </citation>
    <scope>NUCLEOTIDE SEQUENCE</scope>
    <source>
        <strain evidence="8">301</strain>
    </source>
</reference>
<keyword evidence="2" id="KW-0001">2Fe-2S</keyword>
<dbReference type="RefSeq" id="WP_281808527.1">
    <property type="nucleotide sequence ID" value="NZ_BSDO01000005.1"/>
</dbReference>
<comment type="cofactor">
    <cofactor evidence="6">
        <name>[2Fe-2S] cluster</name>
        <dbReference type="ChEBI" id="CHEBI:190135"/>
    </cofactor>
</comment>
<evidence type="ECO:0000256" key="1">
    <source>
        <dbReference type="ARBA" id="ARBA00010914"/>
    </source>
</evidence>
<dbReference type="Proteomes" id="UP001144397">
    <property type="component" value="Unassembled WGS sequence"/>
</dbReference>
<evidence type="ECO:0000259" key="7">
    <source>
        <dbReference type="PROSITE" id="PS51085"/>
    </source>
</evidence>
<dbReference type="InterPro" id="IPR001041">
    <property type="entry name" value="2Fe-2S_ferredoxin-type"/>
</dbReference>
<keyword evidence="5" id="KW-0411">Iron-sulfur</keyword>
<evidence type="ECO:0000256" key="2">
    <source>
        <dbReference type="ARBA" id="ARBA00022714"/>
    </source>
</evidence>
<evidence type="ECO:0000256" key="4">
    <source>
        <dbReference type="ARBA" id="ARBA00023004"/>
    </source>
</evidence>
<evidence type="ECO:0000313" key="11">
    <source>
        <dbReference type="Proteomes" id="UP001245370"/>
    </source>
</evidence>
<evidence type="ECO:0000313" key="9">
    <source>
        <dbReference type="EMBL" id="MDR6335102.1"/>
    </source>
</evidence>
<evidence type="ECO:0000313" key="10">
    <source>
        <dbReference type="Proteomes" id="UP001144397"/>
    </source>
</evidence>
<dbReference type="GO" id="GO:0140647">
    <property type="term" value="P:P450-containing electron transport chain"/>
    <property type="evidence" value="ECO:0007669"/>
    <property type="project" value="InterPro"/>
</dbReference>
<dbReference type="Proteomes" id="UP001245370">
    <property type="component" value="Unassembled WGS sequence"/>
</dbReference>